<organism evidence="2 3">
    <name type="scientific">Aureitalea marina</name>
    <dbReference type="NCBI Taxonomy" id="930804"/>
    <lineage>
        <taxon>Bacteria</taxon>
        <taxon>Pseudomonadati</taxon>
        <taxon>Bacteroidota</taxon>
        <taxon>Flavobacteriia</taxon>
        <taxon>Flavobacteriales</taxon>
        <taxon>Flavobacteriaceae</taxon>
        <taxon>Aureitalea</taxon>
    </lineage>
</organism>
<dbReference type="PROSITE" id="PS51502">
    <property type="entry name" value="S_R_A_B_BARREL"/>
    <property type="match status" value="1"/>
</dbReference>
<sequence length="105" mass="12148">MPKPLDIGLEHQVYLAINDSSMQEEVIDQLMTLKQVEGVEAVEVFSRLDVGDERALDYDLLLRVYFKDEKALAQYDSDSLHQSVRNQLKPHLSKPPLTFDLRFQD</sequence>
<gene>
    <name evidence="2" type="ORF">BST85_07565</name>
</gene>
<reference evidence="2 3" key="1">
    <citation type="submission" date="2016-11" db="EMBL/GenBank/DDBJ databases">
        <title>Trade-off between light-utilization and light-protection in marine flavobacteria.</title>
        <authorList>
            <person name="Kumagai Y."/>
        </authorList>
    </citation>
    <scope>NUCLEOTIDE SEQUENCE [LARGE SCALE GENOMIC DNA]</scope>
    <source>
        <strain evidence="2 3">NBRC 107741</strain>
    </source>
</reference>
<proteinExistence type="predicted"/>
<name>A0A2S7KQ86_9FLAO</name>
<evidence type="ECO:0000313" key="2">
    <source>
        <dbReference type="EMBL" id="PQB04767.1"/>
    </source>
</evidence>
<comment type="caution">
    <text evidence="2">The sequence shown here is derived from an EMBL/GenBank/DDBJ whole genome shotgun (WGS) entry which is preliminary data.</text>
</comment>
<feature type="domain" description="Stress-response A/B barrel" evidence="1">
    <location>
        <begin position="9"/>
        <end position="101"/>
    </location>
</feature>
<dbReference type="RefSeq" id="WP_181039985.1">
    <property type="nucleotide sequence ID" value="NZ_MQUB01000001.1"/>
</dbReference>
<dbReference type="Gene3D" id="3.30.70.100">
    <property type="match status" value="1"/>
</dbReference>
<keyword evidence="3" id="KW-1185">Reference proteome</keyword>
<dbReference type="SUPFAM" id="SSF54909">
    <property type="entry name" value="Dimeric alpha+beta barrel"/>
    <property type="match status" value="1"/>
</dbReference>
<evidence type="ECO:0000259" key="1">
    <source>
        <dbReference type="PROSITE" id="PS51502"/>
    </source>
</evidence>
<dbReference type="InterPro" id="IPR011008">
    <property type="entry name" value="Dimeric_a/b-barrel"/>
</dbReference>
<dbReference type="Pfam" id="PF07876">
    <property type="entry name" value="Dabb"/>
    <property type="match status" value="1"/>
</dbReference>
<protein>
    <recommendedName>
        <fullName evidence="1">Stress-response A/B barrel domain-containing protein</fullName>
    </recommendedName>
</protein>
<dbReference type="SMART" id="SM00886">
    <property type="entry name" value="Dabb"/>
    <property type="match status" value="1"/>
</dbReference>
<dbReference type="InterPro" id="IPR013097">
    <property type="entry name" value="Dabb"/>
</dbReference>
<dbReference type="Proteomes" id="UP000239800">
    <property type="component" value="Unassembled WGS sequence"/>
</dbReference>
<evidence type="ECO:0000313" key="3">
    <source>
        <dbReference type="Proteomes" id="UP000239800"/>
    </source>
</evidence>
<dbReference type="EMBL" id="MQUB01000001">
    <property type="protein sequence ID" value="PQB04767.1"/>
    <property type="molecule type" value="Genomic_DNA"/>
</dbReference>
<dbReference type="AlphaFoldDB" id="A0A2S7KQ86"/>
<accession>A0A2S7KQ86</accession>